<evidence type="ECO:0000313" key="3">
    <source>
        <dbReference type="Proteomes" id="UP001174934"/>
    </source>
</evidence>
<dbReference type="Proteomes" id="UP001174934">
    <property type="component" value="Unassembled WGS sequence"/>
</dbReference>
<reference evidence="2" key="1">
    <citation type="submission" date="2023-06" db="EMBL/GenBank/DDBJ databases">
        <title>Genome-scale phylogeny and comparative genomics of the fungal order Sordariales.</title>
        <authorList>
            <consortium name="Lawrence Berkeley National Laboratory"/>
            <person name="Hensen N."/>
            <person name="Bonometti L."/>
            <person name="Westerberg I."/>
            <person name="Brannstrom I.O."/>
            <person name="Guillou S."/>
            <person name="Cros-Aarteil S."/>
            <person name="Calhoun S."/>
            <person name="Haridas S."/>
            <person name="Kuo A."/>
            <person name="Mondo S."/>
            <person name="Pangilinan J."/>
            <person name="Riley R."/>
            <person name="LaButti K."/>
            <person name="Andreopoulos B."/>
            <person name="Lipzen A."/>
            <person name="Chen C."/>
            <person name="Yanf M."/>
            <person name="Daum C."/>
            <person name="Ng V."/>
            <person name="Clum A."/>
            <person name="Steindorff A."/>
            <person name="Ohm R."/>
            <person name="Martin F."/>
            <person name="Silar P."/>
            <person name="Natvig D."/>
            <person name="Lalanne C."/>
            <person name="Gautier V."/>
            <person name="Ament-velasquez S.L."/>
            <person name="Kruys A."/>
            <person name="Hutchinson M.I."/>
            <person name="Powell A.J."/>
            <person name="Barry K."/>
            <person name="Miller A.N."/>
            <person name="Grigoriev I.V."/>
            <person name="Debuchy R."/>
            <person name="Gladieux P."/>
            <person name="Thoren M.H."/>
            <person name="Johannesson H."/>
        </authorList>
    </citation>
    <scope>NUCLEOTIDE SEQUENCE</scope>
    <source>
        <strain evidence="2">SMH3391-2</strain>
    </source>
</reference>
<dbReference type="AlphaFoldDB" id="A0AA40C1H7"/>
<proteinExistence type="predicted"/>
<accession>A0AA40C1H7</accession>
<sequence length="56" mass="6010">MDGSQKVSQFSLVVCLPVLIWWQWGAKCAVSSDCCSYCCCIAPGVCAFVLVTRGSC</sequence>
<feature type="signal peptide" evidence="1">
    <location>
        <begin position="1"/>
        <end position="28"/>
    </location>
</feature>
<protein>
    <submittedName>
        <fullName evidence="2">Uncharacterized protein</fullName>
    </submittedName>
</protein>
<keyword evidence="1" id="KW-0732">Signal</keyword>
<dbReference type="EMBL" id="JAULSR010000004">
    <property type="protein sequence ID" value="KAK0621304.1"/>
    <property type="molecule type" value="Genomic_DNA"/>
</dbReference>
<name>A0AA40C1H7_9PEZI</name>
<evidence type="ECO:0000256" key="1">
    <source>
        <dbReference type="SAM" id="SignalP"/>
    </source>
</evidence>
<comment type="caution">
    <text evidence="2">The sequence shown here is derived from an EMBL/GenBank/DDBJ whole genome shotgun (WGS) entry which is preliminary data.</text>
</comment>
<feature type="chain" id="PRO_5041452420" evidence="1">
    <location>
        <begin position="29"/>
        <end position="56"/>
    </location>
</feature>
<gene>
    <name evidence="2" type="ORF">B0T17DRAFT_533586</name>
</gene>
<organism evidence="2 3">
    <name type="scientific">Bombardia bombarda</name>
    <dbReference type="NCBI Taxonomy" id="252184"/>
    <lineage>
        <taxon>Eukaryota</taxon>
        <taxon>Fungi</taxon>
        <taxon>Dikarya</taxon>
        <taxon>Ascomycota</taxon>
        <taxon>Pezizomycotina</taxon>
        <taxon>Sordariomycetes</taxon>
        <taxon>Sordariomycetidae</taxon>
        <taxon>Sordariales</taxon>
        <taxon>Lasiosphaeriaceae</taxon>
        <taxon>Bombardia</taxon>
    </lineage>
</organism>
<evidence type="ECO:0000313" key="2">
    <source>
        <dbReference type="EMBL" id="KAK0621304.1"/>
    </source>
</evidence>
<keyword evidence="3" id="KW-1185">Reference proteome</keyword>